<sequence>MVSPFGEEVGVPGGVVGESIMFTWRVYHLAWCGGRPVVRMVGSDPDSVVVHGGFRFRAGMKYGFLRSLSDTRIFRLTGHFLPAEAE</sequence>
<keyword evidence="2" id="KW-1185">Reference proteome</keyword>
<accession>A0A511XIR8</accession>
<comment type="caution">
    <text evidence="1">The sequence shown here is derived from an EMBL/GenBank/DDBJ whole genome shotgun (WGS) entry which is preliminary data.</text>
</comment>
<reference evidence="1 2" key="1">
    <citation type="submission" date="2019-07" db="EMBL/GenBank/DDBJ databases">
        <title>Whole genome shotgun sequence of Acetobacter oeni NBRC 105207.</title>
        <authorList>
            <person name="Hosoyama A."/>
            <person name="Uohara A."/>
            <person name="Ohji S."/>
            <person name="Ichikawa N."/>
        </authorList>
    </citation>
    <scope>NUCLEOTIDE SEQUENCE [LARGE SCALE GENOMIC DNA]</scope>
    <source>
        <strain evidence="1 2">NBRC 105207</strain>
    </source>
</reference>
<dbReference type="EMBL" id="BJYG01000011">
    <property type="protein sequence ID" value="GEN62839.1"/>
    <property type="molecule type" value="Genomic_DNA"/>
</dbReference>
<proteinExistence type="predicted"/>
<name>A0A511XIR8_9PROT</name>
<gene>
    <name evidence="1" type="ORF">AOE01nite_10630</name>
</gene>
<evidence type="ECO:0000313" key="2">
    <source>
        <dbReference type="Proteomes" id="UP000321746"/>
    </source>
</evidence>
<organism evidence="1 2">
    <name type="scientific">Acetobacter oeni</name>
    <dbReference type="NCBI Taxonomy" id="304077"/>
    <lineage>
        <taxon>Bacteria</taxon>
        <taxon>Pseudomonadati</taxon>
        <taxon>Pseudomonadota</taxon>
        <taxon>Alphaproteobacteria</taxon>
        <taxon>Acetobacterales</taxon>
        <taxon>Acetobacteraceae</taxon>
        <taxon>Acetobacter</taxon>
    </lineage>
</organism>
<dbReference type="Proteomes" id="UP000321746">
    <property type="component" value="Unassembled WGS sequence"/>
</dbReference>
<dbReference type="AlphaFoldDB" id="A0A511XIR8"/>
<evidence type="ECO:0000313" key="1">
    <source>
        <dbReference type="EMBL" id="GEN62839.1"/>
    </source>
</evidence>
<protein>
    <submittedName>
        <fullName evidence="1">Uncharacterized protein</fullName>
    </submittedName>
</protein>